<dbReference type="EMBL" id="AXZF01000038">
    <property type="protein sequence ID" value="ERT69084.1"/>
    <property type="molecule type" value="Genomic_DNA"/>
</dbReference>
<dbReference type="GO" id="GO:0003677">
    <property type="term" value="F:DNA binding"/>
    <property type="evidence" value="ECO:0007669"/>
    <property type="project" value="UniProtKB-KW"/>
</dbReference>
<proteinExistence type="predicted"/>
<dbReference type="SUPFAM" id="SSF64288">
    <property type="entry name" value="Chorismate lyase-like"/>
    <property type="match status" value="1"/>
</dbReference>
<dbReference type="PRINTS" id="PR00035">
    <property type="entry name" value="HTHGNTR"/>
</dbReference>
<dbReference type="InterPro" id="IPR050679">
    <property type="entry name" value="Bact_HTH_transcr_reg"/>
</dbReference>
<dbReference type="InterPro" id="IPR000524">
    <property type="entry name" value="Tscrpt_reg_HTH_GntR"/>
</dbReference>
<dbReference type="InterPro" id="IPR036388">
    <property type="entry name" value="WH-like_DNA-bd_sf"/>
</dbReference>
<gene>
    <name evidence="5" type="ORF">HMPREF0202_01051</name>
</gene>
<keyword evidence="1" id="KW-0805">Transcription regulation</keyword>
<dbReference type="Gene3D" id="3.40.1410.10">
    <property type="entry name" value="Chorismate lyase-like"/>
    <property type="match status" value="1"/>
</dbReference>
<protein>
    <recommendedName>
        <fullName evidence="4">HTH gntR-type domain-containing protein</fullName>
    </recommendedName>
</protein>
<dbReference type="Pfam" id="PF07702">
    <property type="entry name" value="UTRA"/>
    <property type="match status" value="1"/>
</dbReference>
<dbReference type="SMART" id="SM00345">
    <property type="entry name" value="HTH_GNTR"/>
    <property type="match status" value="1"/>
</dbReference>
<evidence type="ECO:0000259" key="4">
    <source>
        <dbReference type="PROSITE" id="PS50949"/>
    </source>
</evidence>
<keyword evidence="3" id="KW-0804">Transcription</keyword>
<dbReference type="PANTHER" id="PTHR44846">
    <property type="entry name" value="MANNOSYL-D-GLYCERATE TRANSPORT/METABOLISM SYSTEM REPRESSOR MNGR-RELATED"/>
    <property type="match status" value="1"/>
</dbReference>
<evidence type="ECO:0000256" key="2">
    <source>
        <dbReference type="ARBA" id="ARBA00023125"/>
    </source>
</evidence>
<dbReference type="PANTHER" id="PTHR44846:SF1">
    <property type="entry name" value="MANNOSYL-D-GLYCERATE TRANSPORT_METABOLISM SYSTEM REPRESSOR MNGR-RELATED"/>
    <property type="match status" value="1"/>
</dbReference>
<dbReference type="Gene3D" id="1.10.10.10">
    <property type="entry name" value="Winged helix-like DNA-binding domain superfamily/Winged helix DNA-binding domain"/>
    <property type="match status" value="1"/>
</dbReference>
<keyword evidence="2" id="KW-0238">DNA-binding</keyword>
<dbReference type="eggNOG" id="COG2188">
    <property type="taxonomic scope" value="Bacteria"/>
</dbReference>
<sequence>MLEVSKIKKNNSHYEKIYKELKKSIEKGKIKEFEKLPTEMQLCENYNVSRITIRKALEKLEQDNLIQKIRGKGTFVTPMPIVQNKSGLNKLFDDIKKSGKTPYSKILSIGIFSPTEEIQEQMEITTENVLIIEWVRYADNEPILYEKIHFLAEKLPGLEKMDLSDKKLYDILEKKYGIVFEKGIEKFRPCILNDDLQKLMKIKNCNLGMEIEKKLWFNNKIFEYTLAYIRGDRFIYTTEYKK</sequence>
<organism evidence="5 6">
    <name type="scientific">Cetobacterium somerae ATCC BAA-474</name>
    <dbReference type="NCBI Taxonomy" id="1319815"/>
    <lineage>
        <taxon>Bacteria</taxon>
        <taxon>Fusobacteriati</taxon>
        <taxon>Fusobacteriota</taxon>
        <taxon>Fusobacteriia</taxon>
        <taxon>Fusobacteriales</taxon>
        <taxon>Fusobacteriaceae</taxon>
        <taxon>Cetobacterium</taxon>
    </lineage>
</organism>
<dbReference type="InterPro" id="IPR011663">
    <property type="entry name" value="UTRA"/>
</dbReference>
<dbReference type="SUPFAM" id="SSF46785">
    <property type="entry name" value="Winged helix' DNA-binding domain"/>
    <property type="match status" value="1"/>
</dbReference>
<dbReference type="STRING" id="1319815.HMPREF0202_01051"/>
<evidence type="ECO:0000313" key="6">
    <source>
        <dbReference type="Proteomes" id="UP000017081"/>
    </source>
</evidence>
<dbReference type="CDD" id="cd07377">
    <property type="entry name" value="WHTH_GntR"/>
    <property type="match status" value="1"/>
</dbReference>
<dbReference type="HOGENOM" id="CLU_063236_4_0_0"/>
<name>U7VD56_9FUSO</name>
<evidence type="ECO:0000313" key="5">
    <source>
        <dbReference type="EMBL" id="ERT69084.1"/>
    </source>
</evidence>
<dbReference type="GO" id="GO:0003700">
    <property type="term" value="F:DNA-binding transcription factor activity"/>
    <property type="evidence" value="ECO:0007669"/>
    <property type="project" value="InterPro"/>
</dbReference>
<evidence type="ECO:0000256" key="3">
    <source>
        <dbReference type="ARBA" id="ARBA00023163"/>
    </source>
</evidence>
<reference evidence="5 6" key="1">
    <citation type="submission" date="2013-08" db="EMBL/GenBank/DDBJ databases">
        <authorList>
            <person name="Weinstock G."/>
            <person name="Sodergren E."/>
            <person name="Wylie T."/>
            <person name="Fulton L."/>
            <person name="Fulton R."/>
            <person name="Fronick C."/>
            <person name="O'Laughlin M."/>
            <person name="Godfrey J."/>
            <person name="Miner T."/>
            <person name="Herter B."/>
            <person name="Appelbaum E."/>
            <person name="Cordes M."/>
            <person name="Lek S."/>
            <person name="Wollam A."/>
            <person name="Pepin K.H."/>
            <person name="Palsikar V.B."/>
            <person name="Mitreva M."/>
            <person name="Wilson R.K."/>
        </authorList>
    </citation>
    <scope>NUCLEOTIDE SEQUENCE [LARGE SCALE GENOMIC DNA]</scope>
    <source>
        <strain evidence="5 6">ATCC BAA-474</strain>
    </source>
</reference>
<dbReference type="InterPro" id="IPR028978">
    <property type="entry name" value="Chorismate_lyase_/UTRA_dom_sf"/>
</dbReference>
<comment type="caution">
    <text evidence="5">The sequence shown here is derived from an EMBL/GenBank/DDBJ whole genome shotgun (WGS) entry which is preliminary data.</text>
</comment>
<dbReference type="Proteomes" id="UP000017081">
    <property type="component" value="Unassembled WGS sequence"/>
</dbReference>
<dbReference type="AlphaFoldDB" id="U7VD56"/>
<dbReference type="SMART" id="SM00866">
    <property type="entry name" value="UTRA"/>
    <property type="match status" value="1"/>
</dbReference>
<evidence type="ECO:0000256" key="1">
    <source>
        <dbReference type="ARBA" id="ARBA00023015"/>
    </source>
</evidence>
<dbReference type="GO" id="GO:0045892">
    <property type="term" value="P:negative regulation of DNA-templated transcription"/>
    <property type="evidence" value="ECO:0007669"/>
    <property type="project" value="TreeGrafter"/>
</dbReference>
<dbReference type="PROSITE" id="PS50949">
    <property type="entry name" value="HTH_GNTR"/>
    <property type="match status" value="1"/>
</dbReference>
<dbReference type="InterPro" id="IPR036390">
    <property type="entry name" value="WH_DNA-bd_sf"/>
</dbReference>
<accession>U7VD56</accession>
<dbReference type="Pfam" id="PF00392">
    <property type="entry name" value="GntR"/>
    <property type="match status" value="1"/>
</dbReference>
<keyword evidence="6" id="KW-1185">Reference proteome</keyword>
<feature type="domain" description="HTH gntR-type" evidence="4">
    <location>
        <begin position="11"/>
        <end position="79"/>
    </location>
</feature>